<sequence>MKALQHLLTHSFSGKALAAERVTENTGKRTPGVDGALWKTPEQKAEAIQSLTQRGYHPLPLRRMYIPKSNGGRRSLSIPTMRDRAMQALYLLALDPVSETTADPNSYGFRRGRSTADAIEACFIALCQKDRAQWVLEGDIRSCFDRISHEWLLAHIPMDKAMLAKWLKAGYLENRRLFPTEEGTPQGGICSPVIANMALDGLERLLAAHFPKKGREAKRTKVNLILYADDFCITGASKELLEQEVMSLVEQFLSERGLQLSSEKTVITHIEQGFDFLGQTVRKYQKGKEAKFFITPSKKNVKAFLAKIRKHIKKSRNLTAGELIAELNPQIRGWALYHRHAVSKDVFHAVDHEIFKALWVWAQRRHPHKTRWWIKEKYWPSTGPNRWVFTGILKGEEGQIRVVRLHSADSIRIERHTKIRAEANPYDPAWEPYFEKRLDVQMVGTLKGK</sequence>
<gene>
    <name evidence="2" type="ORF">KSB_61780</name>
</gene>
<feature type="domain" description="Reverse transcriptase" evidence="1">
    <location>
        <begin position="47"/>
        <end position="281"/>
    </location>
</feature>
<dbReference type="Pfam" id="PF00078">
    <property type="entry name" value="RVT_1"/>
    <property type="match status" value="1"/>
</dbReference>
<reference evidence="2 3" key="1">
    <citation type="journal article" date="2021" name="Int. J. Syst. Evol. Microbiol.">
        <title>Reticulibacter mediterranei gen. nov., sp. nov., within the new family Reticulibacteraceae fam. nov., and Ktedonospora formicarum gen. nov., sp. nov., Ktedonobacter robiniae sp. nov., Dictyobacter formicarum sp. nov. and Dictyobacter arantiisoli sp. nov., belonging to the class Ktedonobacteria.</title>
        <authorList>
            <person name="Yabe S."/>
            <person name="Zheng Y."/>
            <person name="Wang C.M."/>
            <person name="Sakai Y."/>
            <person name="Abe K."/>
            <person name="Yokota A."/>
            <person name="Donadio S."/>
            <person name="Cavaletti L."/>
            <person name="Monciardini P."/>
        </authorList>
    </citation>
    <scope>NUCLEOTIDE SEQUENCE [LARGE SCALE GENOMIC DNA]</scope>
    <source>
        <strain evidence="2 3">SOSP1-30</strain>
    </source>
</reference>
<organism evidence="2 3">
    <name type="scientific">Ktedonobacter robiniae</name>
    <dbReference type="NCBI Taxonomy" id="2778365"/>
    <lineage>
        <taxon>Bacteria</taxon>
        <taxon>Bacillati</taxon>
        <taxon>Chloroflexota</taxon>
        <taxon>Ktedonobacteria</taxon>
        <taxon>Ktedonobacterales</taxon>
        <taxon>Ktedonobacteraceae</taxon>
        <taxon>Ktedonobacter</taxon>
    </lineage>
</organism>
<dbReference type="Pfam" id="PF08388">
    <property type="entry name" value="GIIM"/>
    <property type="match status" value="1"/>
</dbReference>
<name>A0ABQ3UY53_9CHLR</name>
<dbReference type="PROSITE" id="PS50878">
    <property type="entry name" value="RT_POL"/>
    <property type="match status" value="1"/>
</dbReference>
<dbReference type="Pfam" id="PF13655">
    <property type="entry name" value="RVT_N"/>
    <property type="match status" value="1"/>
</dbReference>
<dbReference type="PANTHER" id="PTHR34047:SF10">
    <property type="entry name" value="GROUP II INTRON-ASSOCIATED OPEN READING FRAME"/>
    <property type="match status" value="1"/>
</dbReference>
<evidence type="ECO:0000313" key="3">
    <source>
        <dbReference type="Proteomes" id="UP000654345"/>
    </source>
</evidence>
<dbReference type="CDD" id="cd01651">
    <property type="entry name" value="RT_G2_intron"/>
    <property type="match status" value="1"/>
</dbReference>
<comment type="caution">
    <text evidence="2">The sequence shown here is derived from an EMBL/GenBank/DDBJ whole genome shotgun (WGS) entry which is preliminary data.</text>
</comment>
<keyword evidence="2" id="KW-0695">RNA-directed DNA polymerase</keyword>
<protein>
    <submittedName>
        <fullName evidence="2">Group II intron reverse transcriptase/maturase</fullName>
    </submittedName>
</protein>
<dbReference type="InterPro" id="IPR030931">
    <property type="entry name" value="Group_II_RT_mat"/>
</dbReference>
<dbReference type="InterPro" id="IPR025960">
    <property type="entry name" value="RVT_N"/>
</dbReference>
<evidence type="ECO:0000313" key="2">
    <source>
        <dbReference type="EMBL" id="GHO57703.1"/>
    </source>
</evidence>
<accession>A0ABQ3UY53</accession>
<proteinExistence type="predicted"/>
<dbReference type="Proteomes" id="UP000654345">
    <property type="component" value="Unassembled WGS sequence"/>
</dbReference>
<dbReference type="InterPro" id="IPR013597">
    <property type="entry name" value="Mat_intron_G2"/>
</dbReference>
<keyword evidence="3" id="KW-1185">Reference proteome</keyword>
<dbReference type="InterPro" id="IPR000477">
    <property type="entry name" value="RT_dom"/>
</dbReference>
<dbReference type="SUPFAM" id="SSF56672">
    <property type="entry name" value="DNA/RNA polymerases"/>
    <property type="match status" value="1"/>
</dbReference>
<dbReference type="InterPro" id="IPR043502">
    <property type="entry name" value="DNA/RNA_pol_sf"/>
</dbReference>
<dbReference type="NCBIfam" id="TIGR04416">
    <property type="entry name" value="group_II_RT_mat"/>
    <property type="match status" value="1"/>
</dbReference>
<dbReference type="InterPro" id="IPR051083">
    <property type="entry name" value="GrpII_Intron_Splice-Mob/Def"/>
</dbReference>
<dbReference type="GO" id="GO:0003964">
    <property type="term" value="F:RNA-directed DNA polymerase activity"/>
    <property type="evidence" value="ECO:0007669"/>
    <property type="project" value="UniProtKB-KW"/>
</dbReference>
<evidence type="ECO:0000259" key="1">
    <source>
        <dbReference type="PROSITE" id="PS50878"/>
    </source>
</evidence>
<keyword evidence="2" id="KW-0808">Transferase</keyword>
<dbReference type="PANTHER" id="PTHR34047">
    <property type="entry name" value="NUCLEAR INTRON MATURASE 1, MITOCHONDRIAL-RELATED"/>
    <property type="match status" value="1"/>
</dbReference>
<dbReference type="EMBL" id="BNJG01000002">
    <property type="protein sequence ID" value="GHO57703.1"/>
    <property type="molecule type" value="Genomic_DNA"/>
</dbReference>
<keyword evidence="2" id="KW-0548">Nucleotidyltransferase</keyword>